<dbReference type="PANTHER" id="PTHR43133:SF8">
    <property type="entry name" value="RNA POLYMERASE SIGMA FACTOR HI_1459-RELATED"/>
    <property type="match status" value="1"/>
</dbReference>
<keyword evidence="3" id="KW-0731">Sigma factor</keyword>
<dbReference type="Gene3D" id="1.10.10.10">
    <property type="entry name" value="Winged helix-like DNA-binding domain superfamily/Winged helix DNA-binding domain"/>
    <property type="match status" value="1"/>
</dbReference>
<comment type="caution">
    <text evidence="8">The sequence shown here is derived from an EMBL/GenBank/DDBJ whole genome shotgun (WGS) entry which is preliminary data.</text>
</comment>
<feature type="domain" description="RNA polymerase sigma-70 region 2" evidence="6">
    <location>
        <begin position="33"/>
        <end position="98"/>
    </location>
</feature>
<dbReference type="InterPro" id="IPR013325">
    <property type="entry name" value="RNA_pol_sigma_r2"/>
</dbReference>
<reference evidence="9" key="1">
    <citation type="journal article" date="2019" name="Int. J. Syst. Evol. Microbiol.">
        <title>The Global Catalogue of Microorganisms (GCM) 10K type strain sequencing project: providing services to taxonomists for standard genome sequencing and annotation.</title>
        <authorList>
            <consortium name="The Broad Institute Genomics Platform"/>
            <consortium name="The Broad Institute Genome Sequencing Center for Infectious Disease"/>
            <person name="Wu L."/>
            <person name="Ma J."/>
        </authorList>
    </citation>
    <scope>NUCLEOTIDE SEQUENCE [LARGE SCALE GENOMIC DNA]</scope>
    <source>
        <strain evidence="9">CGMCC 1.6964</strain>
    </source>
</reference>
<dbReference type="InterPro" id="IPR014284">
    <property type="entry name" value="RNA_pol_sigma-70_dom"/>
</dbReference>
<dbReference type="PANTHER" id="PTHR43133">
    <property type="entry name" value="RNA POLYMERASE ECF-TYPE SIGMA FACTO"/>
    <property type="match status" value="1"/>
</dbReference>
<evidence type="ECO:0000256" key="2">
    <source>
        <dbReference type="ARBA" id="ARBA00023015"/>
    </source>
</evidence>
<feature type="domain" description="RNA polymerase sigma factor 70 region 4 type 2" evidence="7">
    <location>
        <begin position="133"/>
        <end position="182"/>
    </location>
</feature>
<keyword evidence="5" id="KW-0804">Transcription</keyword>
<sequence>MKMKLGEREFGIEEQSTDGNAYLIESRSKFMKLIGEHNEALSKYCRFLTGFREDGEDLLQETWLKAWSAFCKDGHTWNRTYLRNIAYHAWIDRIRKGRERTRLNIGFDSEGDNGIEKAAADSCDPLKLWSAAERLVNVLTPEQRTIYLLMEYLRFTAAETSELLGTTEGGVKASLHRARRKLDRYRKAENEGPSSMEKNRIEDEQTIFAYMEAIRLQDVRALLILRNGGSGEEAALAIRCTSTAQPDRSVQSLLKPDLYRSSRTCFSQIRLRQAA</sequence>
<keyword evidence="2" id="KW-0805">Transcription regulation</keyword>
<dbReference type="Gene3D" id="1.10.1740.10">
    <property type="match status" value="1"/>
</dbReference>
<dbReference type="RefSeq" id="WP_018978111.1">
    <property type="nucleotide sequence ID" value="NZ_BMLN01000012.1"/>
</dbReference>
<evidence type="ECO:0000256" key="1">
    <source>
        <dbReference type="ARBA" id="ARBA00010641"/>
    </source>
</evidence>
<evidence type="ECO:0000259" key="7">
    <source>
        <dbReference type="Pfam" id="PF08281"/>
    </source>
</evidence>
<evidence type="ECO:0000313" key="8">
    <source>
        <dbReference type="EMBL" id="GGO06923.1"/>
    </source>
</evidence>
<keyword evidence="4" id="KW-0238">DNA-binding</keyword>
<evidence type="ECO:0000256" key="5">
    <source>
        <dbReference type="ARBA" id="ARBA00023163"/>
    </source>
</evidence>
<comment type="similarity">
    <text evidence="1">Belongs to the sigma-70 factor family. ECF subfamily.</text>
</comment>
<proteinExistence type="inferred from homology"/>
<dbReference type="EMBL" id="BMLN01000012">
    <property type="protein sequence ID" value="GGO06923.1"/>
    <property type="molecule type" value="Genomic_DNA"/>
</dbReference>
<dbReference type="SUPFAM" id="SSF88659">
    <property type="entry name" value="Sigma3 and sigma4 domains of RNA polymerase sigma factors"/>
    <property type="match status" value="1"/>
</dbReference>
<evidence type="ECO:0008006" key="10">
    <source>
        <dbReference type="Google" id="ProtNLM"/>
    </source>
</evidence>
<dbReference type="Pfam" id="PF08281">
    <property type="entry name" value="Sigma70_r4_2"/>
    <property type="match status" value="1"/>
</dbReference>
<keyword evidence="9" id="KW-1185">Reference proteome</keyword>
<gene>
    <name evidence="8" type="ORF">GCM10010969_34980</name>
</gene>
<dbReference type="NCBIfam" id="TIGR02937">
    <property type="entry name" value="sigma70-ECF"/>
    <property type="match status" value="1"/>
</dbReference>
<accession>A0ABQ2LAT4</accession>
<dbReference type="InterPro" id="IPR013249">
    <property type="entry name" value="RNA_pol_sigma70_r4_t2"/>
</dbReference>
<evidence type="ECO:0000313" key="9">
    <source>
        <dbReference type="Proteomes" id="UP000606653"/>
    </source>
</evidence>
<dbReference type="InterPro" id="IPR013324">
    <property type="entry name" value="RNA_pol_sigma_r3/r4-like"/>
</dbReference>
<dbReference type="Pfam" id="PF04542">
    <property type="entry name" value="Sigma70_r2"/>
    <property type="match status" value="1"/>
</dbReference>
<dbReference type="InterPro" id="IPR007627">
    <property type="entry name" value="RNA_pol_sigma70_r2"/>
</dbReference>
<organism evidence="8 9">
    <name type="scientific">Saccharibacillus kuerlensis</name>
    <dbReference type="NCBI Taxonomy" id="459527"/>
    <lineage>
        <taxon>Bacteria</taxon>
        <taxon>Bacillati</taxon>
        <taxon>Bacillota</taxon>
        <taxon>Bacilli</taxon>
        <taxon>Bacillales</taxon>
        <taxon>Paenibacillaceae</taxon>
        <taxon>Saccharibacillus</taxon>
    </lineage>
</organism>
<evidence type="ECO:0000256" key="4">
    <source>
        <dbReference type="ARBA" id="ARBA00023125"/>
    </source>
</evidence>
<dbReference type="SUPFAM" id="SSF88946">
    <property type="entry name" value="Sigma2 domain of RNA polymerase sigma factors"/>
    <property type="match status" value="1"/>
</dbReference>
<evidence type="ECO:0000259" key="6">
    <source>
        <dbReference type="Pfam" id="PF04542"/>
    </source>
</evidence>
<dbReference type="InterPro" id="IPR036388">
    <property type="entry name" value="WH-like_DNA-bd_sf"/>
</dbReference>
<dbReference type="InterPro" id="IPR039425">
    <property type="entry name" value="RNA_pol_sigma-70-like"/>
</dbReference>
<evidence type="ECO:0000256" key="3">
    <source>
        <dbReference type="ARBA" id="ARBA00023082"/>
    </source>
</evidence>
<protein>
    <recommendedName>
        <fullName evidence="10">RNA polymerase sigma-70 factor, ECF subfamily</fullName>
    </recommendedName>
</protein>
<dbReference type="Proteomes" id="UP000606653">
    <property type="component" value="Unassembled WGS sequence"/>
</dbReference>
<name>A0ABQ2LAT4_9BACL</name>